<sequence>MASVHASVHKRATLILCVMLAMASMGIADEACSAACSTSCRDTARVACQGVAGTTVPALGPTCEQINYVPCVVGCDNQCSTKLP</sequence>
<protein>
    <submittedName>
        <fullName evidence="1">Uncharacterized protein</fullName>
    </submittedName>
</protein>
<accession>M8ATA3</accession>
<reference evidence="1" key="1">
    <citation type="journal article" date="2013" name="Nature">
        <title>Draft genome of the wheat A-genome progenitor Triticum urartu.</title>
        <authorList>
            <person name="Ling H.Q."/>
            <person name="Zhao S."/>
            <person name="Liu D."/>
            <person name="Wang J."/>
            <person name="Sun H."/>
            <person name="Zhang C."/>
            <person name="Fan H."/>
            <person name="Li D."/>
            <person name="Dong L."/>
            <person name="Tao Y."/>
            <person name="Gao C."/>
            <person name="Wu H."/>
            <person name="Li Y."/>
            <person name="Cui Y."/>
            <person name="Guo X."/>
            <person name="Zheng S."/>
            <person name="Wang B."/>
            <person name="Yu K."/>
            <person name="Liang Q."/>
            <person name="Yang W."/>
            <person name="Lou X."/>
            <person name="Chen J."/>
            <person name="Feng M."/>
            <person name="Jian J."/>
            <person name="Zhang X."/>
            <person name="Luo G."/>
            <person name="Jiang Y."/>
            <person name="Liu J."/>
            <person name="Wang Z."/>
            <person name="Sha Y."/>
            <person name="Zhang B."/>
            <person name="Wu H."/>
            <person name="Tang D."/>
            <person name="Shen Q."/>
            <person name="Xue P."/>
            <person name="Zou S."/>
            <person name="Wang X."/>
            <person name="Liu X."/>
            <person name="Wang F."/>
            <person name="Yang Y."/>
            <person name="An X."/>
            <person name="Dong Z."/>
            <person name="Zhang K."/>
            <person name="Zhang X."/>
            <person name="Luo M.C."/>
            <person name="Dvorak J."/>
            <person name="Tong Y."/>
            <person name="Wang J."/>
            <person name="Yang H."/>
            <person name="Li Z."/>
            <person name="Wang D."/>
            <person name="Zhang A."/>
            <person name="Wang J."/>
        </authorList>
    </citation>
    <scope>NUCLEOTIDE SEQUENCE</scope>
</reference>
<evidence type="ECO:0000313" key="1">
    <source>
        <dbReference type="EMBL" id="EMS68440.1"/>
    </source>
</evidence>
<dbReference type="AlphaFoldDB" id="M8ATA3"/>
<gene>
    <name evidence="1" type="ORF">TRIUR3_00769</name>
</gene>
<organism evidence="1">
    <name type="scientific">Triticum urartu</name>
    <name type="common">Red wild einkorn</name>
    <name type="synonym">Crithodium urartu</name>
    <dbReference type="NCBI Taxonomy" id="4572"/>
    <lineage>
        <taxon>Eukaryota</taxon>
        <taxon>Viridiplantae</taxon>
        <taxon>Streptophyta</taxon>
        <taxon>Embryophyta</taxon>
        <taxon>Tracheophyta</taxon>
        <taxon>Spermatophyta</taxon>
        <taxon>Magnoliopsida</taxon>
        <taxon>Liliopsida</taxon>
        <taxon>Poales</taxon>
        <taxon>Poaceae</taxon>
        <taxon>BOP clade</taxon>
        <taxon>Pooideae</taxon>
        <taxon>Triticodae</taxon>
        <taxon>Triticeae</taxon>
        <taxon>Triticinae</taxon>
        <taxon>Triticum</taxon>
    </lineage>
</organism>
<proteinExistence type="predicted"/>
<dbReference type="EMBL" id="KD005974">
    <property type="protein sequence ID" value="EMS68440.1"/>
    <property type="molecule type" value="Genomic_DNA"/>
</dbReference>
<name>M8ATA3_TRIUA</name>
<dbReference type="OMA" id="SMGIADE"/>